<organism evidence="2 3">
    <name type="scientific">Portunus trituberculatus</name>
    <name type="common">Swimming crab</name>
    <name type="synonym">Neptunus trituberculatus</name>
    <dbReference type="NCBI Taxonomy" id="210409"/>
    <lineage>
        <taxon>Eukaryota</taxon>
        <taxon>Metazoa</taxon>
        <taxon>Ecdysozoa</taxon>
        <taxon>Arthropoda</taxon>
        <taxon>Crustacea</taxon>
        <taxon>Multicrustacea</taxon>
        <taxon>Malacostraca</taxon>
        <taxon>Eumalacostraca</taxon>
        <taxon>Eucarida</taxon>
        <taxon>Decapoda</taxon>
        <taxon>Pleocyemata</taxon>
        <taxon>Brachyura</taxon>
        <taxon>Eubrachyura</taxon>
        <taxon>Portunoidea</taxon>
        <taxon>Portunidae</taxon>
        <taxon>Portuninae</taxon>
        <taxon>Portunus</taxon>
    </lineage>
</organism>
<sequence length="132" mass="14517">MHVPYQGKGLWQVPPFHLAVYCKGAWSGARHLATSRSTIPVSSVGPEGGDTKRTGRLRKSRGRSLAIRNIRMPPKYMTVPSGVFVLYIKVSVKVPLPGLQGLILSLLPYLPPSLRASCLEWPCGRQRREGAV</sequence>
<dbReference type="Proteomes" id="UP000324222">
    <property type="component" value="Unassembled WGS sequence"/>
</dbReference>
<feature type="region of interest" description="Disordered" evidence="1">
    <location>
        <begin position="37"/>
        <end position="59"/>
    </location>
</feature>
<evidence type="ECO:0000313" key="3">
    <source>
        <dbReference type="Proteomes" id="UP000324222"/>
    </source>
</evidence>
<accession>A0A5B7CUY0</accession>
<keyword evidence="3" id="KW-1185">Reference proteome</keyword>
<proteinExistence type="predicted"/>
<gene>
    <name evidence="2" type="ORF">E2C01_005686</name>
</gene>
<comment type="caution">
    <text evidence="2">The sequence shown here is derived from an EMBL/GenBank/DDBJ whole genome shotgun (WGS) entry which is preliminary data.</text>
</comment>
<dbReference type="AlphaFoldDB" id="A0A5B7CUY0"/>
<reference evidence="2 3" key="1">
    <citation type="submission" date="2019-05" db="EMBL/GenBank/DDBJ databases">
        <title>Another draft genome of Portunus trituberculatus and its Hox gene families provides insights of decapod evolution.</title>
        <authorList>
            <person name="Jeong J.-H."/>
            <person name="Song I."/>
            <person name="Kim S."/>
            <person name="Choi T."/>
            <person name="Kim D."/>
            <person name="Ryu S."/>
            <person name="Kim W."/>
        </authorList>
    </citation>
    <scope>NUCLEOTIDE SEQUENCE [LARGE SCALE GENOMIC DNA]</scope>
    <source>
        <tissue evidence="2">Muscle</tissue>
    </source>
</reference>
<dbReference type="EMBL" id="VSRR010000248">
    <property type="protein sequence ID" value="MPC12968.1"/>
    <property type="molecule type" value="Genomic_DNA"/>
</dbReference>
<name>A0A5B7CUY0_PORTR</name>
<protein>
    <submittedName>
        <fullName evidence="2">Uncharacterized protein</fullName>
    </submittedName>
</protein>
<evidence type="ECO:0000256" key="1">
    <source>
        <dbReference type="SAM" id="MobiDB-lite"/>
    </source>
</evidence>
<evidence type="ECO:0000313" key="2">
    <source>
        <dbReference type="EMBL" id="MPC12968.1"/>
    </source>
</evidence>